<dbReference type="PANTHER" id="PTHR35008">
    <property type="entry name" value="BLL4482 PROTEIN-RELATED"/>
    <property type="match status" value="1"/>
</dbReference>
<keyword evidence="3 4" id="KW-0408">Iron</keyword>
<dbReference type="RefSeq" id="WP_127905298.1">
    <property type="nucleotide sequence ID" value="NZ_RQXX01000001.1"/>
</dbReference>
<feature type="domain" description="Cytochrome c" evidence="5">
    <location>
        <begin position="38"/>
        <end position="164"/>
    </location>
</feature>
<evidence type="ECO:0000256" key="4">
    <source>
        <dbReference type="PROSITE-ProRule" id="PRU00433"/>
    </source>
</evidence>
<keyword evidence="2 4" id="KW-0479">Metal-binding</keyword>
<dbReference type="PROSITE" id="PS51007">
    <property type="entry name" value="CYTC"/>
    <property type="match status" value="2"/>
</dbReference>
<keyword evidence="1 4" id="KW-0349">Heme</keyword>
<evidence type="ECO:0000256" key="1">
    <source>
        <dbReference type="ARBA" id="ARBA00022617"/>
    </source>
</evidence>
<reference evidence="6 7" key="1">
    <citation type="submission" date="2018-11" db="EMBL/GenBank/DDBJ databases">
        <title>Mesobaculum littorinae gen. nov., sp. nov., isolated from Littorina scabra that represents a novel genus of the order Rhodobacteraceae.</title>
        <authorList>
            <person name="Li F."/>
        </authorList>
    </citation>
    <scope>NUCLEOTIDE SEQUENCE [LARGE SCALE GENOMIC DNA]</scope>
    <source>
        <strain evidence="6 7">M0103</strain>
    </source>
</reference>
<proteinExistence type="predicted"/>
<evidence type="ECO:0000313" key="7">
    <source>
        <dbReference type="Proteomes" id="UP000285908"/>
    </source>
</evidence>
<dbReference type="InterPro" id="IPR009056">
    <property type="entry name" value="Cyt_c-like_dom"/>
</dbReference>
<dbReference type="AlphaFoldDB" id="A0A438AML0"/>
<dbReference type="Proteomes" id="UP000285908">
    <property type="component" value="Unassembled WGS sequence"/>
</dbReference>
<sequence>MRRWPIALLLLICLGAAAFWWLTRPRPLAADAIAGLQGDAEAGALVFAAGGCASCHTAPGAEGSADDATAGTAAAEDSPIVQSGPVLAGGQAFATEFGTFYAPNISSDPEAGIGDWTDIQIVNAVTRGVSPEGQHYYPAFPYAVYGHADLEDIVDLVAYLRTLPAAQTEVPPHDVGFPFSLRRGLGLWKRAFIPTDWVVAGDLSPQAARGRYLAEALAHCGECHTPRNAAGGLVTAEWLGGAENPDGPGRIPNITPGGLDWSEADIAEYLTSGFTPEYDTAGGQMAEVIENLSALPQEDRDALAAYLKAVPPVAPD</sequence>
<dbReference type="Gene3D" id="1.10.760.10">
    <property type="entry name" value="Cytochrome c-like domain"/>
    <property type="match status" value="2"/>
</dbReference>
<gene>
    <name evidence="6" type="ORF">EKE94_04080</name>
</gene>
<dbReference type="InterPro" id="IPR051459">
    <property type="entry name" value="Cytochrome_c-type_DH"/>
</dbReference>
<protein>
    <submittedName>
        <fullName evidence="6">C-type cytochrome</fullName>
    </submittedName>
</protein>
<organism evidence="6 7">
    <name type="scientific">Mesobaculum littorinae</name>
    <dbReference type="NCBI Taxonomy" id="2486419"/>
    <lineage>
        <taxon>Bacteria</taxon>
        <taxon>Pseudomonadati</taxon>
        <taxon>Pseudomonadota</taxon>
        <taxon>Alphaproteobacteria</taxon>
        <taxon>Rhodobacterales</taxon>
        <taxon>Roseobacteraceae</taxon>
        <taxon>Mesobaculum</taxon>
    </lineage>
</organism>
<dbReference type="PANTHER" id="PTHR35008:SF8">
    <property type="entry name" value="ALCOHOL DEHYDROGENASE CYTOCHROME C SUBUNIT"/>
    <property type="match status" value="1"/>
</dbReference>
<dbReference type="Pfam" id="PF00034">
    <property type="entry name" value="Cytochrom_C"/>
    <property type="match status" value="1"/>
</dbReference>
<dbReference type="OrthoDB" id="9811281at2"/>
<evidence type="ECO:0000259" key="5">
    <source>
        <dbReference type="PROSITE" id="PS51007"/>
    </source>
</evidence>
<accession>A0A438AML0</accession>
<evidence type="ECO:0000313" key="6">
    <source>
        <dbReference type="EMBL" id="RVV99855.1"/>
    </source>
</evidence>
<name>A0A438AML0_9RHOB</name>
<dbReference type="EMBL" id="RQXX01000001">
    <property type="protein sequence ID" value="RVV99855.1"/>
    <property type="molecule type" value="Genomic_DNA"/>
</dbReference>
<dbReference type="InterPro" id="IPR036909">
    <property type="entry name" value="Cyt_c-like_dom_sf"/>
</dbReference>
<dbReference type="SUPFAM" id="SSF46626">
    <property type="entry name" value="Cytochrome c"/>
    <property type="match status" value="2"/>
</dbReference>
<evidence type="ECO:0000256" key="3">
    <source>
        <dbReference type="ARBA" id="ARBA00023004"/>
    </source>
</evidence>
<dbReference type="GO" id="GO:0020037">
    <property type="term" value="F:heme binding"/>
    <property type="evidence" value="ECO:0007669"/>
    <property type="project" value="InterPro"/>
</dbReference>
<keyword evidence="7" id="KW-1185">Reference proteome</keyword>
<dbReference type="GO" id="GO:0046872">
    <property type="term" value="F:metal ion binding"/>
    <property type="evidence" value="ECO:0007669"/>
    <property type="project" value="UniProtKB-KW"/>
</dbReference>
<evidence type="ECO:0000256" key="2">
    <source>
        <dbReference type="ARBA" id="ARBA00022723"/>
    </source>
</evidence>
<dbReference type="GO" id="GO:0009055">
    <property type="term" value="F:electron transfer activity"/>
    <property type="evidence" value="ECO:0007669"/>
    <property type="project" value="InterPro"/>
</dbReference>
<comment type="caution">
    <text evidence="6">The sequence shown here is derived from an EMBL/GenBank/DDBJ whole genome shotgun (WGS) entry which is preliminary data.</text>
</comment>
<feature type="domain" description="Cytochrome c" evidence="5">
    <location>
        <begin position="205"/>
        <end position="311"/>
    </location>
</feature>